<name>A0A3B3SI67_9TELE</name>
<keyword evidence="2" id="KW-1185">Reference proteome</keyword>
<dbReference type="RefSeq" id="XP_023665651.1">
    <property type="nucleotide sequence ID" value="XM_023809883.2"/>
</dbReference>
<reference evidence="1" key="2">
    <citation type="submission" date="2025-09" db="UniProtKB">
        <authorList>
            <consortium name="Ensembl"/>
        </authorList>
    </citation>
    <scope>IDENTIFICATION</scope>
</reference>
<dbReference type="Ensembl" id="ENSPKIT00000010789.1">
    <property type="protein sequence ID" value="ENSPKIP00000029985.1"/>
    <property type="gene ID" value="ENSPKIG00000011022.1"/>
</dbReference>
<dbReference type="AlphaFoldDB" id="A0A3B3SI67"/>
<dbReference type="RefSeq" id="XP_023665652.1">
    <property type="nucleotide sequence ID" value="XM_023809884.2"/>
</dbReference>
<protein>
    <submittedName>
        <fullName evidence="1">Si:ch211-215a10.4</fullName>
    </submittedName>
</protein>
<evidence type="ECO:0000313" key="2">
    <source>
        <dbReference type="Proteomes" id="UP000261540"/>
    </source>
</evidence>
<dbReference type="KEGG" id="pki:111842842"/>
<accession>A0A3B3SI67</accession>
<sequence length="429" mass="48369">MALCRGGIAFMVGCGRSQGCRQPIKRQSWCLKQALDLPFNGPSRPIGNICLALAPSRCWRHGQAGQLAFEPSPSRRPPAGHLAQTLILEEDWEKAVSLCVLLGPGDFQGQRTVVEIPVLDPGQLSELLALGSGKRGGLFLPLTTVDGTREDDINVRGEVGDKEGAERESFHSSFRTESCPAPFVRGSPFYCFHGPFTEPLFRYEDKSRLGIGLRVQASDLSLSPPAAHCNYLENGGREGRDNEQEREREEKLALMYEALRIELPSFFVKRHNYGLYSMDVEFINGLLNMKTRGRLVYQLTLTLWQLLCRLYMADVRLEVLKLTKHSEDGTVRARWRLRGQPYHLMPLRFYRRDKAPLYRSYDAFSTFHLGPDGLIHRHRVDKVMQVQPPVLPRITSLLAGALVALGVQEHRPALNLLPFLLSSLRLGRQ</sequence>
<dbReference type="PANTHER" id="PTHR31094">
    <property type="entry name" value="RIKEN CDNA 2310061I04 GENE"/>
    <property type="match status" value="1"/>
</dbReference>
<dbReference type="GeneTree" id="ENSGT00390000008658"/>
<dbReference type="RefSeq" id="XP_023665653.1">
    <property type="nucleotide sequence ID" value="XM_023809885.2"/>
</dbReference>
<organism evidence="1 2">
    <name type="scientific">Paramormyrops kingsleyae</name>
    <dbReference type="NCBI Taxonomy" id="1676925"/>
    <lineage>
        <taxon>Eukaryota</taxon>
        <taxon>Metazoa</taxon>
        <taxon>Chordata</taxon>
        <taxon>Craniata</taxon>
        <taxon>Vertebrata</taxon>
        <taxon>Euteleostomi</taxon>
        <taxon>Actinopterygii</taxon>
        <taxon>Neopterygii</taxon>
        <taxon>Teleostei</taxon>
        <taxon>Osteoglossocephala</taxon>
        <taxon>Osteoglossomorpha</taxon>
        <taxon>Osteoglossiformes</taxon>
        <taxon>Mormyridae</taxon>
        <taxon>Paramormyrops</taxon>
    </lineage>
</organism>
<dbReference type="Proteomes" id="UP000261540">
    <property type="component" value="Unplaced"/>
</dbReference>
<dbReference type="OrthoDB" id="44820at2759"/>
<dbReference type="PANTHER" id="PTHR31094:SF2">
    <property type="entry name" value="RIKEN CDNA 2310061I04 GENE"/>
    <property type="match status" value="1"/>
</dbReference>
<dbReference type="Pfam" id="PF10184">
    <property type="entry name" value="DUF2358"/>
    <property type="match status" value="1"/>
</dbReference>
<reference evidence="1" key="1">
    <citation type="submission" date="2025-08" db="UniProtKB">
        <authorList>
            <consortium name="Ensembl"/>
        </authorList>
    </citation>
    <scope>IDENTIFICATION</scope>
</reference>
<proteinExistence type="predicted"/>
<dbReference type="InterPro" id="IPR018790">
    <property type="entry name" value="DUF2358"/>
</dbReference>
<dbReference type="CTD" id="538804"/>
<dbReference type="STRING" id="1676925.ENSPKIP00000029985"/>
<dbReference type="GeneID" id="111842842"/>
<evidence type="ECO:0000313" key="1">
    <source>
        <dbReference type="Ensembl" id="ENSPKIP00000029985.1"/>
    </source>
</evidence>